<proteinExistence type="predicted"/>
<reference evidence="1" key="2">
    <citation type="submission" date="2013-10" db="EMBL/GenBank/DDBJ databases">
        <authorList>
            <person name="Aslett M."/>
        </authorList>
    </citation>
    <scope>NUCLEOTIDE SEQUENCE [LARGE SCALE GENOMIC DNA]</scope>
    <source>
        <strain evidence="1">Houghton</strain>
    </source>
</reference>
<dbReference type="RefSeq" id="XP_013441033.1">
    <property type="nucleotide sequence ID" value="XM_013585579.1"/>
</dbReference>
<dbReference type="VEuPathDB" id="ToxoDB:ENH_00048090"/>
<gene>
    <name evidence="1" type="ORF">ENH_00048090</name>
</gene>
<name>U6MI32_9EIME</name>
<sequence>MRRHLSCGVRTPELGAAQQTGNANLTAAAKEFNCSSKIIQQQQQNNLTAAAKEFNSSSKRIKLPKEFLKWLWAAAAAVYVHLRPTVSPRVSRQVKAAVGISHFV</sequence>
<organism evidence="1 2">
    <name type="scientific">Eimeria necatrix</name>
    <dbReference type="NCBI Taxonomy" id="51315"/>
    <lineage>
        <taxon>Eukaryota</taxon>
        <taxon>Sar</taxon>
        <taxon>Alveolata</taxon>
        <taxon>Apicomplexa</taxon>
        <taxon>Conoidasida</taxon>
        <taxon>Coccidia</taxon>
        <taxon>Eucoccidiorida</taxon>
        <taxon>Eimeriorina</taxon>
        <taxon>Eimeriidae</taxon>
        <taxon>Eimeria</taxon>
    </lineage>
</organism>
<protein>
    <submittedName>
        <fullName evidence="1">Uncharacterized protein</fullName>
    </submittedName>
</protein>
<keyword evidence="2" id="KW-1185">Reference proteome</keyword>
<evidence type="ECO:0000313" key="1">
    <source>
        <dbReference type="EMBL" id="CDJ63671.1"/>
    </source>
</evidence>
<reference evidence="1" key="1">
    <citation type="submission" date="2013-10" db="EMBL/GenBank/DDBJ databases">
        <title>Genomic analysis of the causative agents of coccidiosis in chickens.</title>
        <authorList>
            <person name="Reid A.J."/>
            <person name="Blake D."/>
            <person name="Billington K."/>
            <person name="Browne H."/>
            <person name="Dunn M."/>
            <person name="Hung S."/>
            <person name="Kawahara F."/>
            <person name="Miranda-Saavedra D."/>
            <person name="Mourier T."/>
            <person name="Nagra H."/>
            <person name="Otto T.D."/>
            <person name="Rawlings N."/>
            <person name="Sanchez A."/>
            <person name="Sanders M."/>
            <person name="Subramaniam C."/>
            <person name="Tay Y."/>
            <person name="Dear P."/>
            <person name="Doerig C."/>
            <person name="Gruber A."/>
            <person name="Parkinson J."/>
            <person name="Shirley M."/>
            <person name="Wan K.L."/>
            <person name="Berriman M."/>
            <person name="Tomley F."/>
            <person name="Pain A."/>
        </authorList>
    </citation>
    <scope>NUCLEOTIDE SEQUENCE [LARGE SCALE GENOMIC DNA]</scope>
    <source>
        <strain evidence="1">Houghton</strain>
    </source>
</reference>
<dbReference type="EMBL" id="HG722855">
    <property type="protein sequence ID" value="CDJ63671.1"/>
    <property type="molecule type" value="Genomic_DNA"/>
</dbReference>
<accession>U6MI32</accession>
<dbReference type="GeneID" id="25474961"/>
<dbReference type="Proteomes" id="UP000030754">
    <property type="component" value="Unassembled WGS sequence"/>
</dbReference>
<evidence type="ECO:0000313" key="2">
    <source>
        <dbReference type="Proteomes" id="UP000030754"/>
    </source>
</evidence>
<dbReference type="AlphaFoldDB" id="U6MI32"/>